<dbReference type="Gene3D" id="3.30.70.1890">
    <property type="match status" value="1"/>
</dbReference>
<dbReference type="CDD" id="cd21140">
    <property type="entry name" value="Cas6_I-like"/>
    <property type="match status" value="1"/>
</dbReference>
<organism evidence="6 7">
    <name type="scientific">Thermosipho ferrireducens</name>
    <dbReference type="NCBI Taxonomy" id="2571116"/>
    <lineage>
        <taxon>Bacteria</taxon>
        <taxon>Thermotogati</taxon>
        <taxon>Thermotogota</taxon>
        <taxon>Thermotogae</taxon>
        <taxon>Thermotogales</taxon>
        <taxon>Fervidobacteriaceae</taxon>
        <taxon>Thermosipho</taxon>
    </lineage>
</organism>
<keyword evidence="3" id="KW-0051">Antiviral defense</keyword>
<evidence type="ECO:0000256" key="3">
    <source>
        <dbReference type="ARBA" id="ARBA00023118"/>
    </source>
</evidence>
<proteinExistence type="inferred from homology"/>
<dbReference type="Pfam" id="PF01881">
    <property type="entry name" value="Cas_Cas6_C"/>
    <property type="match status" value="1"/>
</dbReference>
<gene>
    <name evidence="6" type="primary">cas6</name>
    <name evidence="6" type="ORF">JYK00_09495</name>
</gene>
<dbReference type="Gene3D" id="3.30.70.1900">
    <property type="match status" value="1"/>
</dbReference>
<keyword evidence="7" id="KW-1185">Reference proteome</keyword>
<comment type="similarity">
    <text evidence="1 4">Belongs to the CRISPR-associated protein Cas6/Cse3/CasE family.</text>
</comment>
<comment type="function">
    <text evidence="4">CRISPR (clustered regularly interspaced short palindromic repeat), is an adaptive immune system that provides protection against mobile genetic elements (viruses, transposable elements and conjugative plasmids). CRISPR clusters contain sequences complementary to antecedent mobile elements and target invading nucleic acids. CRISPR clusters are transcribed and processed into CRISPR RNA (crRNA).</text>
</comment>
<evidence type="ECO:0000313" key="7">
    <source>
        <dbReference type="Proteomes" id="UP000671862"/>
    </source>
</evidence>
<protein>
    <recommendedName>
        <fullName evidence="4">CRISPR-associated endoribonuclease</fullName>
    </recommendedName>
</protein>
<feature type="domain" description="CRISPR associated protein Cas6 C-terminal" evidence="5">
    <location>
        <begin position="123"/>
        <end position="240"/>
    </location>
</feature>
<evidence type="ECO:0000259" key="5">
    <source>
        <dbReference type="Pfam" id="PF01881"/>
    </source>
</evidence>
<dbReference type="NCBIfam" id="TIGR01877">
    <property type="entry name" value="cas_cas6"/>
    <property type="match status" value="1"/>
</dbReference>
<accession>A0ABX7S9N6</accession>
<evidence type="ECO:0000313" key="6">
    <source>
        <dbReference type="EMBL" id="QTA37935.1"/>
    </source>
</evidence>
<dbReference type="PANTHER" id="PTHR36984:SF1">
    <property type="entry name" value="CRISPR-ASSOCIATED ENDORIBONUCLEASE CAS6 1"/>
    <property type="match status" value="1"/>
</dbReference>
<evidence type="ECO:0000256" key="4">
    <source>
        <dbReference type="PIRNR" id="PIRNR005054"/>
    </source>
</evidence>
<name>A0ABX7S9N6_9BACT</name>
<evidence type="ECO:0000256" key="1">
    <source>
        <dbReference type="ARBA" id="ARBA00005937"/>
    </source>
</evidence>
<reference evidence="6 7" key="1">
    <citation type="submission" date="2021-03" db="EMBL/GenBank/DDBJ databases">
        <title>Thermosipho ferrireducens sp.nov., an anaerobic thermophilic iron-reducing bacterium isolated from a deep-sea hydrothermal sulfide deposits.</title>
        <authorList>
            <person name="Zeng X."/>
            <person name="Chen Y."/>
            <person name="Shao Z."/>
        </authorList>
    </citation>
    <scope>NUCLEOTIDE SEQUENCE [LARGE SCALE GENOMIC DNA]</scope>
    <source>
        <strain evidence="6 7">JL129W03</strain>
    </source>
</reference>
<dbReference type="EMBL" id="CP071446">
    <property type="protein sequence ID" value="QTA37935.1"/>
    <property type="molecule type" value="Genomic_DNA"/>
</dbReference>
<dbReference type="InterPro" id="IPR010156">
    <property type="entry name" value="CRISPR-assoc_prot_Cas6"/>
</dbReference>
<dbReference type="InterPro" id="IPR045747">
    <property type="entry name" value="CRISPR-assoc_prot_Cas6_N_sf"/>
</dbReference>
<evidence type="ECO:0000256" key="2">
    <source>
        <dbReference type="ARBA" id="ARBA00022884"/>
    </source>
</evidence>
<dbReference type="Proteomes" id="UP000671862">
    <property type="component" value="Chromosome"/>
</dbReference>
<dbReference type="InterPro" id="IPR049435">
    <property type="entry name" value="Cas_Cas6_C"/>
</dbReference>
<dbReference type="PANTHER" id="PTHR36984">
    <property type="entry name" value="CRISPR-ASSOCIATED ENDORIBONUCLEASE CAS6 1"/>
    <property type="match status" value="1"/>
</dbReference>
<dbReference type="PIRSF" id="PIRSF005054">
    <property type="entry name" value="PF1131"/>
    <property type="match status" value="1"/>
</dbReference>
<sequence length="241" mass="28638">MQMKLTFQFESLYLPFSYNRILQSLVLKWLNNEKYAEFIHNEGFKFGKRKYKLFTFSKLFGNFEIDKSKKLFIFKNQADFIVSSHDDNFMKYIALSFFKEPFVFIKNQKVEVINVQIKKFEPSNKIRVVTKSPVTVYSTYYKNGRKWVNYFSPFDQEFYKIIRENLIRKYMAFYKKEPKGSICIRHIGKKAKEQVINYKNTVVKGWISTFELEGDEELLELAFNSGIGSKNSIGFGCIDLI</sequence>
<keyword evidence="2" id="KW-0694">RNA-binding</keyword>